<evidence type="ECO:0000259" key="4">
    <source>
        <dbReference type="Pfam" id="PF01416"/>
    </source>
</evidence>
<evidence type="ECO:0000256" key="1">
    <source>
        <dbReference type="ARBA" id="ARBA00009375"/>
    </source>
</evidence>
<dbReference type="Gene3D" id="3.30.70.660">
    <property type="entry name" value="Pseudouridine synthase I, catalytic domain, C-terminal subdomain"/>
    <property type="match status" value="1"/>
</dbReference>
<protein>
    <submittedName>
        <fullName evidence="5">tRNA pseudouridine(38-40) synthase</fullName>
        <ecNumber evidence="5">5.4.99.12</ecNumber>
    </submittedName>
</protein>
<feature type="domain" description="Pseudouridine synthase I TruA alpha/beta" evidence="4">
    <location>
        <begin position="146"/>
        <end position="250"/>
    </location>
</feature>
<gene>
    <name evidence="5" type="ORF">MNBD_UNCLBAC01-1819</name>
</gene>
<sequence>MLRNIKLTIEYDGTSFNGWQIQPCNKRTVQGEIEKAIAKIFKKQIRLIGSGRTDSGVHALEQVANFKVSTAMSCQEIQKALNANIAKDVVILNVEEVPSNFHAQYSIKSKTYRYTILHRDVRCAVQRKFCLFYPYKLNLLSMRKEAKGLIGRYNFKSFQATDPAKRGKVMDTVRTVKRLNIRKKGNYIYIDIEANGFLYKMVRNIVGTLLDIGNSKLPKGSIKTILAQKSRLSAGATAPAQGLTLLKAVY</sequence>
<reference evidence="5" key="1">
    <citation type="submission" date="2018-06" db="EMBL/GenBank/DDBJ databases">
        <authorList>
            <person name="Zhirakovskaya E."/>
        </authorList>
    </citation>
    <scope>NUCLEOTIDE SEQUENCE</scope>
</reference>
<dbReference type="InterPro" id="IPR020097">
    <property type="entry name" value="PsdUridine_synth_TruA_a/b_dom"/>
</dbReference>
<comment type="similarity">
    <text evidence="1">Belongs to the tRNA pseudouridine synthase TruA family.</text>
</comment>
<dbReference type="GO" id="GO:0160147">
    <property type="term" value="F:tRNA pseudouridine(38-40) synthase activity"/>
    <property type="evidence" value="ECO:0007669"/>
    <property type="project" value="UniProtKB-EC"/>
</dbReference>
<evidence type="ECO:0000313" key="5">
    <source>
        <dbReference type="EMBL" id="VAX35159.1"/>
    </source>
</evidence>
<dbReference type="GO" id="GO:0031119">
    <property type="term" value="P:tRNA pseudouridine synthesis"/>
    <property type="evidence" value="ECO:0007669"/>
    <property type="project" value="TreeGrafter"/>
</dbReference>
<feature type="domain" description="Pseudouridine synthase I TruA alpha/beta" evidence="4">
    <location>
        <begin position="9"/>
        <end position="106"/>
    </location>
</feature>
<dbReference type="PANTHER" id="PTHR11142:SF0">
    <property type="entry name" value="TRNA PSEUDOURIDINE SYNTHASE-LIKE 1"/>
    <property type="match status" value="1"/>
</dbReference>
<dbReference type="InterPro" id="IPR001406">
    <property type="entry name" value="PsdUridine_synth_TruA"/>
</dbReference>
<dbReference type="EMBL" id="UOGJ01000031">
    <property type="protein sequence ID" value="VAX35159.1"/>
    <property type="molecule type" value="Genomic_DNA"/>
</dbReference>
<dbReference type="NCBIfam" id="TIGR00071">
    <property type="entry name" value="hisT_truA"/>
    <property type="match status" value="1"/>
</dbReference>
<dbReference type="Pfam" id="PF01416">
    <property type="entry name" value="PseudoU_synth_1"/>
    <property type="match status" value="2"/>
</dbReference>
<dbReference type="InterPro" id="IPR020095">
    <property type="entry name" value="PsdUridine_synth_TruA_C"/>
</dbReference>
<dbReference type="PANTHER" id="PTHR11142">
    <property type="entry name" value="PSEUDOURIDYLATE SYNTHASE"/>
    <property type="match status" value="1"/>
</dbReference>
<dbReference type="SUPFAM" id="SSF55120">
    <property type="entry name" value="Pseudouridine synthase"/>
    <property type="match status" value="1"/>
</dbReference>
<dbReference type="InterPro" id="IPR020103">
    <property type="entry name" value="PsdUridine_synth_cat_dom_sf"/>
</dbReference>
<dbReference type="HAMAP" id="MF_00171">
    <property type="entry name" value="TruA"/>
    <property type="match status" value="1"/>
</dbReference>
<dbReference type="CDD" id="cd02570">
    <property type="entry name" value="PseudoU_synth_EcTruA"/>
    <property type="match status" value="1"/>
</dbReference>
<organism evidence="5">
    <name type="scientific">hydrothermal vent metagenome</name>
    <dbReference type="NCBI Taxonomy" id="652676"/>
    <lineage>
        <taxon>unclassified sequences</taxon>
        <taxon>metagenomes</taxon>
        <taxon>ecological metagenomes</taxon>
    </lineage>
</organism>
<dbReference type="PIRSF" id="PIRSF001430">
    <property type="entry name" value="tRNA_psdUrid_synth"/>
    <property type="match status" value="1"/>
</dbReference>
<keyword evidence="3 5" id="KW-0413">Isomerase</keyword>
<evidence type="ECO:0000256" key="3">
    <source>
        <dbReference type="ARBA" id="ARBA00023235"/>
    </source>
</evidence>
<evidence type="ECO:0000256" key="2">
    <source>
        <dbReference type="ARBA" id="ARBA00022694"/>
    </source>
</evidence>
<dbReference type="GO" id="GO:0003723">
    <property type="term" value="F:RNA binding"/>
    <property type="evidence" value="ECO:0007669"/>
    <property type="project" value="InterPro"/>
</dbReference>
<proteinExistence type="inferred from homology"/>
<dbReference type="AlphaFoldDB" id="A0A3B1CZ84"/>
<dbReference type="InterPro" id="IPR020094">
    <property type="entry name" value="TruA/RsuA/RluB/E/F_N"/>
</dbReference>
<dbReference type="Gene3D" id="3.30.70.580">
    <property type="entry name" value="Pseudouridine synthase I, catalytic domain, N-terminal subdomain"/>
    <property type="match status" value="1"/>
</dbReference>
<accession>A0A3B1CZ84</accession>
<keyword evidence="2" id="KW-0819">tRNA processing</keyword>
<dbReference type="EC" id="5.4.99.12" evidence="5"/>
<dbReference type="FunFam" id="3.30.70.580:FF:000001">
    <property type="entry name" value="tRNA pseudouridine synthase A"/>
    <property type="match status" value="1"/>
</dbReference>
<name>A0A3B1CZ84_9ZZZZ</name>